<dbReference type="PROSITE" id="PS51986">
    <property type="entry name" value="GS_BETA_GRASP"/>
    <property type="match status" value="1"/>
</dbReference>
<keyword evidence="3" id="KW-0067">ATP-binding</keyword>
<proteinExistence type="inferred from homology"/>
<dbReference type="InterPro" id="IPR014746">
    <property type="entry name" value="Gln_synth/guanido_kin_cat_dom"/>
</dbReference>
<dbReference type="GO" id="GO:0005524">
    <property type="term" value="F:ATP binding"/>
    <property type="evidence" value="ECO:0007669"/>
    <property type="project" value="UniProtKB-KW"/>
</dbReference>
<dbReference type="SUPFAM" id="SSF54368">
    <property type="entry name" value="Glutamine synthetase, N-terminal domain"/>
    <property type="match status" value="1"/>
</dbReference>
<keyword evidence="2" id="KW-0547">Nucleotide-binding</keyword>
<feature type="domain" description="GS catalytic" evidence="7">
    <location>
        <begin position="105"/>
        <end position="443"/>
    </location>
</feature>
<accession>A0A6C0UNV0</accession>
<keyword evidence="1" id="KW-0436">Ligase</keyword>
<feature type="domain" description="GS beta-grasp" evidence="6">
    <location>
        <begin position="6"/>
        <end position="98"/>
    </location>
</feature>
<dbReference type="GO" id="GO:0006542">
    <property type="term" value="P:glutamine biosynthetic process"/>
    <property type="evidence" value="ECO:0007669"/>
    <property type="project" value="InterPro"/>
</dbReference>
<dbReference type="PROSITE" id="PS51987">
    <property type="entry name" value="GS_CATALYTIC"/>
    <property type="match status" value="1"/>
</dbReference>
<dbReference type="InterPro" id="IPR008146">
    <property type="entry name" value="Gln_synth_cat_dom"/>
</dbReference>
<dbReference type="GO" id="GO:0004356">
    <property type="term" value="F:glutamine synthetase activity"/>
    <property type="evidence" value="ECO:0007669"/>
    <property type="project" value="InterPro"/>
</dbReference>
<evidence type="ECO:0000313" key="9">
    <source>
        <dbReference type="Proteomes" id="UP000465846"/>
    </source>
</evidence>
<dbReference type="Proteomes" id="UP000465846">
    <property type="component" value="Chromosome"/>
</dbReference>
<evidence type="ECO:0000259" key="6">
    <source>
        <dbReference type="PROSITE" id="PS51986"/>
    </source>
</evidence>
<dbReference type="PANTHER" id="PTHR43785:SF12">
    <property type="entry name" value="TYPE-1 GLUTAMINE SYNTHETASE 2"/>
    <property type="match status" value="1"/>
</dbReference>
<dbReference type="Gene3D" id="3.30.590.10">
    <property type="entry name" value="Glutamine synthetase/guanido kinase, catalytic domain"/>
    <property type="match status" value="1"/>
</dbReference>
<reference evidence="8 9" key="1">
    <citation type="submission" date="2020-02" db="EMBL/GenBank/DDBJ databases">
        <title>Whole genome sequence of Halogeometricum borinquense strain wsp4.</title>
        <authorList>
            <person name="Verma D.K."/>
            <person name="Gopal K."/>
            <person name="Prasad E.S."/>
        </authorList>
    </citation>
    <scope>NUCLEOTIDE SEQUENCE [LARGE SCALE GENOMIC DNA]</scope>
    <source>
        <strain evidence="9">wsp4</strain>
    </source>
</reference>
<evidence type="ECO:0000256" key="4">
    <source>
        <dbReference type="PROSITE-ProRule" id="PRU01330"/>
    </source>
</evidence>
<dbReference type="EMBL" id="CP048739">
    <property type="protein sequence ID" value="QIB76071.1"/>
    <property type="molecule type" value="Genomic_DNA"/>
</dbReference>
<sequence>MMASTKEFDTIRLVWTDLNGVARGISLPASELDSAAEEGVGFANGVAELTLEPGLLDDPKYGPQHGDMMAVADLDSVTPLSWHENMAAVFTDLTTVDGKRFDLCPRSALKSVVEDVRDAGFEPFVGVETEFSLLAPDDDNGWVPFNYRCSYDMDALDQSADLMHAWSDAMNAGGYNVLGIHQESQPGQYEVNIEYDDAVTTADGVMFFRHMVKALSRNEGLKATMMPRPHSGEDANGLHYHLSLWDGDENCFAGGDDAEDLQFPAGKHPHGAGISDTARYFMGGLLEHMKALTAVCAPTVNSYKRLIPGIWAPVNIAWGPDNRSTVLRLPPELGPATRIEHRVTDSAANPYLSMAATLAAGLDGIENEIDPGEGTLSNAYEEDYENLPRTLPGALAHLENDAVLRDALGEDLVSEFVKLKRDEFDRYQNHVTDWEREEYRDEF</sequence>
<dbReference type="GeneID" id="44081411"/>
<dbReference type="Pfam" id="PF00120">
    <property type="entry name" value="Gln-synt_C"/>
    <property type="match status" value="1"/>
</dbReference>
<comment type="similarity">
    <text evidence="4 5">Belongs to the glutamine synthetase family.</text>
</comment>
<evidence type="ECO:0000313" key="8">
    <source>
        <dbReference type="EMBL" id="QIB76071.1"/>
    </source>
</evidence>
<dbReference type="SMART" id="SM01230">
    <property type="entry name" value="Gln-synt_C"/>
    <property type="match status" value="1"/>
</dbReference>
<gene>
    <name evidence="8" type="ORF">G3I44_18380</name>
</gene>
<evidence type="ECO:0000256" key="2">
    <source>
        <dbReference type="ARBA" id="ARBA00022741"/>
    </source>
</evidence>
<dbReference type="InterPro" id="IPR008147">
    <property type="entry name" value="Gln_synt_N"/>
</dbReference>
<name>A0A6C0UNV0_9EURY</name>
<evidence type="ECO:0000256" key="1">
    <source>
        <dbReference type="ARBA" id="ARBA00022598"/>
    </source>
</evidence>
<dbReference type="PANTHER" id="PTHR43785">
    <property type="entry name" value="GAMMA-GLUTAMYLPUTRESCINE SYNTHETASE"/>
    <property type="match status" value="1"/>
</dbReference>
<dbReference type="Gene3D" id="3.10.20.70">
    <property type="entry name" value="Glutamine synthetase, N-terminal domain"/>
    <property type="match status" value="1"/>
</dbReference>
<dbReference type="AlphaFoldDB" id="A0A6C0UNV0"/>
<dbReference type="InterPro" id="IPR036651">
    <property type="entry name" value="Gln_synt_N_sf"/>
</dbReference>
<dbReference type="SUPFAM" id="SSF55931">
    <property type="entry name" value="Glutamine synthetase/guanido kinase"/>
    <property type="match status" value="1"/>
</dbReference>
<evidence type="ECO:0000256" key="5">
    <source>
        <dbReference type="RuleBase" id="RU000384"/>
    </source>
</evidence>
<dbReference type="RefSeq" id="WP_163487770.1">
    <property type="nucleotide sequence ID" value="NZ_CP048739.1"/>
</dbReference>
<evidence type="ECO:0000256" key="3">
    <source>
        <dbReference type="ARBA" id="ARBA00022840"/>
    </source>
</evidence>
<organism evidence="8 9">
    <name type="scientific">Halogeometricum borinquense</name>
    <dbReference type="NCBI Taxonomy" id="60847"/>
    <lineage>
        <taxon>Archaea</taxon>
        <taxon>Methanobacteriati</taxon>
        <taxon>Methanobacteriota</taxon>
        <taxon>Stenosarchaea group</taxon>
        <taxon>Halobacteria</taxon>
        <taxon>Halobacteriales</taxon>
        <taxon>Haloferacaceae</taxon>
        <taxon>Halogeometricum</taxon>
    </lineage>
</organism>
<protein>
    <submittedName>
        <fullName evidence="8">Glutamine synthetase</fullName>
    </submittedName>
</protein>
<evidence type="ECO:0000259" key="7">
    <source>
        <dbReference type="PROSITE" id="PS51987"/>
    </source>
</evidence>